<dbReference type="AlphaFoldDB" id="A0A9W9VQB1"/>
<sequence length="318" mass="34994">MEDSKEPTFRSYNQKQGAIYSQNRPTYHPNLYKTIIDYHVSTGGKLNTILDVGCGPGNAVRDLSSHFTQAIGLDPSEGMIKAARSLGGTSSDGSHIQFETSTAEELGAGTSLNLADSSVDLIVAATAAHWFDMSLFWPRAAKLLNPGGSVALWAARGGYIHPSTPNHAAIQDYITQIQDKFLRAHAKQGTGIVFDLYTDLVLPWSLEESQDEFDKGAFFHKVWNKETVCSNGDEFFASQQEPQFMSFDLDKLEKMLGTKGTVTRWREANACKTGTEEDIVKVMRGHIEGLLYEVGVPKGQEELNMGVEGVLMIVKKHS</sequence>
<dbReference type="PANTHER" id="PTHR44942">
    <property type="entry name" value="METHYLTRANSF_11 DOMAIN-CONTAINING PROTEIN"/>
    <property type="match status" value="1"/>
</dbReference>
<evidence type="ECO:0000313" key="2">
    <source>
        <dbReference type="EMBL" id="KAJ5387347.1"/>
    </source>
</evidence>
<keyword evidence="3" id="KW-1185">Reference proteome</keyword>
<organism evidence="2 3">
    <name type="scientific">Penicillium cosmopolitanum</name>
    <dbReference type="NCBI Taxonomy" id="1131564"/>
    <lineage>
        <taxon>Eukaryota</taxon>
        <taxon>Fungi</taxon>
        <taxon>Dikarya</taxon>
        <taxon>Ascomycota</taxon>
        <taxon>Pezizomycotina</taxon>
        <taxon>Eurotiomycetes</taxon>
        <taxon>Eurotiomycetidae</taxon>
        <taxon>Eurotiales</taxon>
        <taxon>Aspergillaceae</taxon>
        <taxon>Penicillium</taxon>
    </lineage>
</organism>
<accession>A0A9W9VQB1</accession>
<dbReference type="CDD" id="cd02440">
    <property type="entry name" value="AdoMet_MTases"/>
    <property type="match status" value="1"/>
</dbReference>
<dbReference type="InterPro" id="IPR013216">
    <property type="entry name" value="Methyltransf_11"/>
</dbReference>
<evidence type="ECO:0000313" key="3">
    <source>
        <dbReference type="Proteomes" id="UP001147747"/>
    </source>
</evidence>
<dbReference type="OrthoDB" id="10027013at2759"/>
<protein>
    <recommendedName>
        <fullName evidence="1">Methyltransferase type 11 domain-containing protein</fullName>
    </recommendedName>
</protein>
<name>A0A9W9VQB1_9EURO</name>
<dbReference type="Gene3D" id="3.40.50.150">
    <property type="entry name" value="Vaccinia Virus protein VP39"/>
    <property type="match status" value="1"/>
</dbReference>
<dbReference type="GO" id="GO:0008757">
    <property type="term" value="F:S-adenosylmethionine-dependent methyltransferase activity"/>
    <property type="evidence" value="ECO:0007669"/>
    <property type="project" value="InterPro"/>
</dbReference>
<gene>
    <name evidence="2" type="ORF">N7509_009888</name>
</gene>
<dbReference type="SUPFAM" id="SSF53335">
    <property type="entry name" value="S-adenosyl-L-methionine-dependent methyltransferases"/>
    <property type="match status" value="1"/>
</dbReference>
<reference evidence="2" key="1">
    <citation type="submission" date="2022-12" db="EMBL/GenBank/DDBJ databases">
        <authorList>
            <person name="Petersen C."/>
        </authorList>
    </citation>
    <scope>NUCLEOTIDE SEQUENCE</scope>
    <source>
        <strain evidence="2">IBT 29677</strain>
    </source>
</reference>
<dbReference type="InterPro" id="IPR029063">
    <property type="entry name" value="SAM-dependent_MTases_sf"/>
</dbReference>
<dbReference type="PANTHER" id="PTHR44942:SF10">
    <property type="entry name" value="METHYLTRANSFERASE TYPE 11 DOMAIN-CONTAINING PROTEIN"/>
    <property type="match status" value="1"/>
</dbReference>
<reference evidence="2" key="2">
    <citation type="journal article" date="2023" name="IMA Fungus">
        <title>Comparative genomic study of the Penicillium genus elucidates a diverse pangenome and 15 lateral gene transfer events.</title>
        <authorList>
            <person name="Petersen C."/>
            <person name="Sorensen T."/>
            <person name="Nielsen M.R."/>
            <person name="Sondergaard T.E."/>
            <person name="Sorensen J.L."/>
            <person name="Fitzpatrick D.A."/>
            <person name="Frisvad J.C."/>
            <person name="Nielsen K.L."/>
        </authorList>
    </citation>
    <scope>NUCLEOTIDE SEQUENCE</scope>
    <source>
        <strain evidence="2">IBT 29677</strain>
    </source>
</reference>
<evidence type="ECO:0000259" key="1">
    <source>
        <dbReference type="Pfam" id="PF08241"/>
    </source>
</evidence>
<dbReference type="Pfam" id="PF08241">
    <property type="entry name" value="Methyltransf_11"/>
    <property type="match status" value="1"/>
</dbReference>
<dbReference type="EMBL" id="JAPZBU010000009">
    <property type="protein sequence ID" value="KAJ5387347.1"/>
    <property type="molecule type" value="Genomic_DNA"/>
</dbReference>
<comment type="caution">
    <text evidence="2">The sequence shown here is derived from an EMBL/GenBank/DDBJ whole genome shotgun (WGS) entry which is preliminary data.</text>
</comment>
<proteinExistence type="predicted"/>
<dbReference type="RefSeq" id="XP_056485145.1">
    <property type="nucleotide sequence ID" value="XM_056634525.1"/>
</dbReference>
<dbReference type="Proteomes" id="UP001147747">
    <property type="component" value="Unassembled WGS sequence"/>
</dbReference>
<dbReference type="GeneID" id="81373505"/>
<feature type="domain" description="Methyltransferase type 11" evidence="1">
    <location>
        <begin position="50"/>
        <end position="151"/>
    </location>
</feature>
<dbReference type="InterPro" id="IPR051052">
    <property type="entry name" value="Diverse_substrate_MTase"/>
</dbReference>